<keyword evidence="1 2" id="KW-0238">DNA-binding</keyword>
<organism evidence="4 5">
    <name type="scientific">Acinetobacter genomosp. 33YU</name>
    <dbReference type="NCBI Taxonomy" id="1675530"/>
    <lineage>
        <taxon>Bacteria</taxon>
        <taxon>Pseudomonadati</taxon>
        <taxon>Pseudomonadota</taxon>
        <taxon>Gammaproteobacteria</taxon>
        <taxon>Moraxellales</taxon>
        <taxon>Moraxellaceae</taxon>
        <taxon>Acinetobacter</taxon>
    </lineage>
</organism>
<keyword evidence="5" id="KW-1185">Reference proteome</keyword>
<feature type="DNA-binding region" description="H-T-H motif" evidence="2">
    <location>
        <begin position="30"/>
        <end position="49"/>
    </location>
</feature>
<dbReference type="PROSITE" id="PS50977">
    <property type="entry name" value="HTH_TETR_2"/>
    <property type="match status" value="1"/>
</dbReference>
<dbReference type="Gene3D" id="1.10.357.10">
    <property type="entry name" value="Tetracycline Repressor, domain 2"/>
    <property type="match status" value="1"/>
</dbReference>
<sequence length="184" mass="21797">MSPLVLSTRALKVVNKAIDLFHHHGFYLVGVDRIINESEITKMTFYHYFQSKARFIEICLLVQKERLQDKVVAVVEYDQNSSVTEKLKTLYDLHTYLEGLYYLLFKAIFETKNTYPNAYQIAIKYRTWLTNEIYSQLRLLKADVSFHDAKLLLHIIEGTIIQRLSDNHIDERDKQFTYFIAMFS</sequence>
<evidence type="ECO:0000313" key="4">
    <source>
        <dbReference type="EMBL" id="ONN56319.1"/>
    </source>
</evidence>
<dbReference type="EMBL" id="LFZS01000001">
    <property type="protein sequence ID" value="ONN56319.1"/>
    <property type="molecule type" value="Genomic_DNA"/>
</dbReference>
<dbReference type="GO" id="GO:0003677">
    <property type="term" value="F:DNA binding"/>
    <property type="evidence" value="ECO:0007669"/>
    <property type="project" value="UniProtKB-UniRule"/>
</dbReference>
<name>A0A1V2V3B4_9GAMM</name>
<dbReference type="RefSeq" id="WP_077168298.1">
    <property type="nucleotide sequence ID" value="NZ_LFZS01000001.1"/>
</dbReference>
<comment type="caution">
    <text evidence="4">The sequence shown here is derived from an EMBL/GenBank/DDBJ whole genome shotgun (WGS) entry which is preliminary data.</text>
</comment>
<dbReference type="Proteomes" id="UP000189376">
    <property type="component" value="Unassembled WGS sequence"/>
</dbReference>
<feature type="domain" description="HTH tetR-type" evidence="3">
    <location>
        <begin position="7"/>
        <end position="67"/>
    </location>
</feature>
<accession>A0A1V2V3B4</accession>
<evidence type="ECO:0000259" key="3">
    <source>
        <dbReference type="PROSITE" id="PS50977"/>
    </source>
</evidence>
<dbReference type="PRINTS" id="PR00455">
    <property type="entry name" value="HTHTETR"/>
</dbReference>
<proteinExistence type="predicted"/>
<dbReference type="Pfam" id="PF00440">
    <property type="entry name" value="TetR_N"/>
    <property type="match status" value="1"/>
</dbReference>
<dbReference type="InterPro" id="IPR009057">
    <property type="entry name" value="Homeodomain-like_sf"/>
</dbReference>
<protein>
    <submittedName>
        <fullName evidence="4">TetR family transcriptional regulator</fullName>
    </submittedName>
</protein>
<dbReference type="AlphaFoldDB" id="A0A1V2V3B4"/>
<gene>
    <name evidence="4" type="ORF">AC058_01285</name>
</gene>
<reference evidence="4 5" key="1">
    <citation type="submission" date="2015-07" db="EMBL/GenBank/DDBJ databases">
        <title>Acinetobacter yuneri, a novel member of Acinetobacter calcoaceticus-Acinetobacter baumannii complex isolated from clinical specimen.</title>
        <authorList>
            <person name="Yu Y."/>
        </authorList>
    </citation>
    <scope>NUCLEOTIDE SEQUENCE [LARGE SCALE GENOMIC DNA]</scope>
    <source>
        <strain evidence="4 5">A362</strain>
    </source>
</reference>
<dbReference type="SUPFAM" id="SSF46689">
    <property type="entry name" value="Homeodomain-like"/>
    <property type="match status" value="1"/>
</dbReference>
<dbReference type="InterPro" id="IPR001647">
    <property type="entry name" value="HTH_TetR"/>
</dbReference>
<evidence type="ECO:0000256" key="2">
    <source>
        <dbReference type="PROSITE-ProRule" id="PRU00335"/>
    </source>
</evidence>
<evidence type="ECO:0000256" key="1">
    <source>
        <dbReference type="ARBA" id="ARBA00023125"/>
    </source>
</evidence>
<evidence type="ECO:0000313" key="5">
    <source>
        <dbReference type="Proteomes" id="UP000189376"/>
    </source>
</evidence>